<accession>A0AAD2D4T8</accession>
<dbReference type="AlphaFoldDB" id="A0AAD2D4T8"/>
<sequence>MFAGKAELALGWKEFLNSKMITKDSYATSTDNEMGNVDHIEIEYSFSELDKWDFLIRKLLKAGIKLENIHKLVLNEFWNERDFKKVYGKHFVKKRQLQIISLTSHPNIQLLAQSYRVLIPLTWLSQNLPSVRFFKREELSLILPSLTEKKVFSFGLSKNLRYETSSIEFHLTNDEDLSFWSSNPDANISLLKAISETTLQETLEVLQIPPPELGSMIPYMAKEMGLGMVKF</sequence>
<dbReference type="EMBL" id="CAMPGE010021812">
    <property type="protein sequence ID" value="CAI2379926.1"/>
    <property type="molecule type" value="Genomic_DNA"/>
</dbReference>
<name>A0AAD2D4T8_EUPCR</name>
<organism evidence="1 2">
    <name type="scientific">Euplotes crassus</name>
    <dbReference type="NCBI Taxonomy" id="5936"/>
    <lineage>
        <taxon>Eukaryota</taxon>
        <taxon>Sar</taxon>
        <taxon>Alveolata</taxon>
        <taxon>Ciliophora</taxon>
        <taxon>Intramacronucleata</taxon>
        <taxon>Spirotrichea</taxon>
        <taxon>Hypotrichia</taxon>
        <taxon>Euplotida</taxon>
        <taxon>Euplotidae</taxon>
        <taxon>Moneuplotes</taxon>
    </lineage>
</organism>
<evidence type="ECO:0000313" key="1">
    <source>
        <dbReference type="EMBL" id="CAI2379926.1"/>
    </source>
</evidence>
<protein>
    <submittedName>
        <fullName evidence="1">Uncharacterized protein</fullName>
    </submittedName>
</protein>
<reference evidence="1" key="1">
    <citation type="submission" date="2023-07" db="EMBL/GenBank/DDBJ databases">
        <authorList>
            <consortium name="AG Swart"/>
            <person name="Singh M."/>
            <person name="Singh A."/>
            <person name="Seah K."/>
            <person name="Emmerich C."/>
        </authorList>
    </citation>
    <scope>NUCLEOTIDE SEQUENCE</scope>
    <source>
        <strain evidence="1">DP1</strain>
    </source>
</reference>
<dbReference type="Proteomes" id="UP001295684">
    <property type="component" value="Unassembled WGS sequence"/>
</dbReference>
<keyword evidence="2" id="KW-1185">Reference proteome</keyword>
<proteinExistence type="predicted"/>
<evidence type="ECO:0000313" key="2">
    <source>
        <dbReference type="Proteomes" id="UP001295684"/>
    </source>
</evidence>
<comment type="caution">
    <text evidence="1">The sequence shown here is derived from an EMBL/GenBank/DDBJ whole genome shotgun (WGS) entry which is preliminary data.</text>
</comment>
<gene>
    <name evidence="1" type="ORF">ECRASSUSDP1_LOCUS21348</name>
</gene>